<comment type="caution">
    <text evidence="2">The sequence shown here is derived from an EMBL/GenBank/DDBJ whole genome shotgun (WGS) entry which is preliminary data.</text>
</comment>
<gene>
    <name evidence="2" type="ORF">C8F04DRAFT_1177987</name>
</gene>
<accession>A0AAD6T6A3</accession>
<evidence type="ECO:0000313" key="2">
    <source>
        <dbReference type="EMBL" id="KAJ7040214.1"/>
    </source>
</evidence>
<feature type="compositionally biased region" description="Low complexity" evidence="1">
    <location>
        <begin position="60"/>
        <end position="72"/>
    </location>
</feature>
<dbReference type="AlphaFoldDB" id="A0AAD6T6A3"/>
<name>A0AAD6T6A3_9AGAR</name>
<protein>
    <submittedName>
        <fullName evidence="2">Uncharacterized protein</fullName>
    </submittedName>
</protein>
<sequence>MSNRSQSSAANANANALALAPAMGFFVLMPVPLMGFAAPAQLLQALPAAPPAAPTPTAPAGPAAAAPAAPAARPAPGAGLPAALVALLRDAEGPFFANEVFSVAPPQPLEAVKEEVPAPEWYAITRGRFVGVVDQYALADVAVAGVSQNGRKAYSTQGQALDAFNKALTWGGVQVV</sequence>
<reference evidence="2" key="1">
    <citation type="submission" date="2023-03" db="EMBL/GenBank/DDBJ databases">
        <title>Massive genome expansion in bonnet fungi (Mycena s.s.) driven by repeated elements and novel gene families across ecological guilds.</title>
        <authorList>
            <consortium name="Lawrence Berkeley National Laboratory"/>
            <person name="Harder C.B."/>
            <person name="Miyauchi S."/>
            <person name="Viragh M."/>
            <person name="Kuo A."/>
            <person name="Thoen E."/>
            <person name="Andreopoulos B."/>
            <person name="Lu D."/>
            <person name="Skrede I."/>
            <person name="Drula E."/>
            <person name="Henrissat B."/>
            <person name="Morin E."/>
            <person name="Kohler A."/>
            <person name="Barry K."/>
            <person name="LaButti K."/>
            <person name="Morin E."/>
            <person name="Salamov A."/>
            <person name="Lipzen A."/>
            <person name="Mereny Z."/>
            <person name="Hegedus B."/>
            <person name="Baldrian P."/>
            <person name="Stursova M."/>
            <person name="Weitz H."/>
            <person name="Taylor A."/>
            <person name="Grigoriev I.V."/>
            <person name="Nagy L.G."/>
            <person name="Martin F."/>
            <person name="Kauserud H."/>
        </authorList>
    </citation>
    <scope>NUCLEOTIDE SEQUENCE</scope>
    <source>
        <strain evidence="2">CBHHK200</strain>
    </source>
</reference>
<feature type="region of interest" description="Disordered" evidence="1">
    <location>
        <begin position="50"/>
        <end position="72"/>
    </location>
</feature>
<evidence type="ECO:0000256" key="1">
    <source>
        <dbReference type="SAM" id="MobiDB-lite"/>
    </source>
</evidence>
<keyword evidence="3" id="KW-1185">Reference proteome</keyword>
<organism evidence="2 3">
    <name type="scientific">Mycena alexandri</name>
    <dbReference type="NCBI Taxonomy" id="1745969"/>
    <lineage>
        <taxon>Eukaryota</taxon>
        <taxon>Fungi</taxon>
        <taxon>Dikarya</taxon>
        <taxon>Basidiomycota</taxon>
        <taxon>Agaricomycotina</taxon>
        <taxon>Agaricomycetes</taxon>
        <taxon>Agaricomycetidae</taxon>
        <taxon>Agaricales</taxon>
        <taxon>Marasmiineae</taxon>
        <taxon>Mycenaceae</taxon>
        <taxon>Mycena</taxon>
    </lineage>
</organism>
<proteinExistence type="predicted"/>
<dbReference type="EMBL" id="JARJCM010000022">
    <property type="protein sequence ID" value="KAJ7040214.1"/>
    <property type="molecule type" value="Genomic_DNA"/>
</dbReference>
<dbReference type="Proteomes" id="UP001218188">
    <property type="component" value="Unassembled WGS sequence"/>
</dbReference>
<feature type="compositionally biased region" description="Pro residues" evidence="1">
    <location>
        <begin position="50"/>
        <end position="59"/>
    </location>
</feature>
<evidence type="ECO:0000313" key="3">
    <source>
        <dbReference type="Proteomes" id="UP001218188"/>
    </source>
</evidence>